<dbReference type="Proteomes" id="UP001589833">
    <property type="component" value="Unassembled WGS sequence"/>
</dbReference>
<name>A0ABV6NCI7_9BACI</name>
<organism evidence="1 2">
    <name type="scientific">Halalkalibacter alkalisediminis</name>
    <dbReference type="NCBI Taxonomy" id="935616"/>
    <lineage>
        <taxon>Bacteria</taxon>
        <taxon>Bacillati</taxon>
        <taxon>Bacillota</taxon>
        <taxon>Bacilli</taxon>
        <taxon>Bacillales</taxon>
        <taxon>Bacillaceae</taxon>
        <taxon>Halalkalibacter</taxon>
    </lineage>
</organism>
<comment type="caution">
    <text evidence="1">The sequence shown here is derived from an EMBL/GenBank/DDBJ whole genome shotgun (WGS) entry which is preliminary data.</text>
</comment>
<dbReference type="InterPro" id="IPR054224">
    <property type="entry name" value="DUF6944"/>
</dbReference>
<proteinExistence type="predicted"/>
<dbReference type="RefSeq" id="WP_273840175.1">
    <property type="nucleotide sequence ID" value="NZ_JAQQWT010000001.1"/>
</dbReference>
<reference evidence="1 2" key="1">
    <citation type="submission" date="2024-09" db="EMBL/GenBank/DDBJ databases">
        <authorList>
            <person name="Sun Q."/>
            <person name="Mori K."/>
        </authorList>
    </citation>
    <scope>NUCLEOTIDE SEQUENCE [LARGE SCALE GENOMIC DNA]</scope>
    <source>
        <strain evidence="1 2">NCAIM B.02301</strain>
    </source>
</reference>
<evidence type="ECO:0000313" key="2">
    <source>
        <dbReference type="Proteomes" id="UP001589833"/>
    </source>
</evidence>
<accession>A0ABV6NCI7</accession>
<evidence type="ECO:0000313" key="1">
    <source>
        <dbReference type="EMBL" id="MFC0558494.1"/>
    </source>
</evidence>
<sequence length="180" mass="19295">MENQQLQLTGSWLDAIGQLLSSIGNTEQLVETTIANQKLILIGEGIQALGNALQAIGETNKLDRIGDWIEAAGAATSGIAVSQQLEAGEEDFESIRLEILGDMLQVLGPAISAVNKDDDTLLIAIRLQIIGPGLEAIGGVYELSGLEQKGRFLTFIGSWIQTSGAFLQAIVLTYQEENRE</sequence>
<dbReference type="Pfam" id="PF22116">
    <property type="entry name" value="DUF6944"/>
    <property type="match status" value="1"/>
</dbReference>
<dbReference type="EMBL" id="JBHLTR010000006">
    <property type="protein sequence ID" value="MFC0558494.1"/>
    <property type="molecule type" value="Genomic_DNA"/>
</dbReference>
<keyword evidence="2" id="KW-1185">Reference proteome</keyword>
<protein>
    <submittedName>
        <fullName evidence="1">DUF6944 family repetitive protein</fullName>
    </submittedName>
</protein>
<gene>
    <name evidence="1" type="ORF">ACFFH4_05470</name>
</gene>